<evidence type="ECO:0000313" key="3">
    <source>
        <dbReference type="Proteomes" id="UP001356170"/>
    </source>
</evidence>
<keyword evidence="1" id="KW-0472">Membrane</keyword>
<keyword evidence="1" id="KW-0812">Transmembrane</keyword>
<evidence type="ECO:0000313" key="2">
    <source>
        <dbReference type="EMBL" id="MEF2154861.1"/>
    </source>
</evidence>
<feature type="transmembrane region" description="Helical" evidence="1">
    <location>
        <begin position="39"/>
        <end position="62"/>
    </location>
</feature>
<dbReference type="EMBL" id="JAZHBO010000001">
    <property type="protein sequence ID" value="MEF2154861.1"/>
    <property type="molecule type" value="Genomic_DNA"/>
</dbReference>
<feature type="transmembrane region" description="Helical" evidence="1">
    <location>
        <begin position="12"/>
        <end position="33"/>
    </location>
</feature>
<sequence length="127" mass="13251">MYNPLSAGRRHARHAAGFGLVATVLTALVFFALQHRWEPALAALTGGLGVVAGSWLGARVALGGRAQAAGLAFMRLLVGLGVKWLLVVAAMVFSVARGWPPLPLLIAVIVAILAPLAAELINLRNKV</sequence>
<keyword evidence="3" id="KW-1185">Reference proteome</keyword>
<gene>
    <name evidence="2" type="ORF">V3390_01215</name>
</gene>
<accession>A0ABU7UWF8</accession>
<comment type="caution">
    <text evidence="2">The sequence shown here is derived from an EMBL/GenBank/DDBJ whole genome shotgun (WGS) entry which is preliminary data.</text>
</comment>
<keyword evidence="1" id="KW-1133">Transmembrane helix</keyword>
<evidence type="ECO:0008006" key="4">
    <source>
        <dbReference type="Google" id="ProtNLM"/>
    </source>
</evidence>
<proteinExistence type="predicted"/>
<feature type="transmembrane region" description="Helical" evidence="1">
    <location>
        <begin position="74"/>
        <end position="96"/>
    </location>
</feature>
<feature type="transmembrane region" description="Helical" evidence="1">
    <location>
        <begin position="102"/>
        <end position="121"/>
    </location>
</feature>
<dbReference type="Proteomes" id="UP001356170">
    <property type="component" value="Unassembled WGS sequence"/>
</dbReference>
<dbReference type="RefSeq" id="WP_331689789.1">
    <property type="nucleotide sequence ID" value="NZ_JAZHBN010000005.1"/>
</dbReference>
<reference evidence="2 3" key="1">
    <citation type="submission" date="2024-01" db="EMBL/GenBank/DDBJ databases">
        <title>Novel species of the genus Luteimonas isolated from rivers.</title>
        <authorList>
            <person name="Lu H."/>
        </authorList>
    </citation>
    <scope>NUCLEOTIDE SEQUENCE [LARGE SCALE GENOMIC DNA]</scope>
    <source>
        <strain evidence="2 3">FXH3W</strain>
    </source>
</reference>
<protein>
    <recommendedName>
        <fullName evidence="4">ATP synthase protein I</fullName>
    </recommendedName>
</protein>
<evidence type="ECO:0000256" key="1">
    <source>
        <dbReference type="SAM" id="Phobius"/>
    </source>
</evidence>
<organism evidence="2 3">
    <name type="scientific">Aquilutibacter rugosus</name>
    <dbReference type="NCBI Taxonomy" id="3115820"/>
    <lineage>
        <taxon>Bacteria</taxon>
        <taxon>Pseudomonadati</taxon>
        <taxon>Pseudomonadota</taxon>
        <taxon>Gammaproteobacteria</taxon>
        <taxon>Lysobacterales</taxon>
        <taxon>Lysobacteraceae</taxon>
        <taxon>Aquilutibacter</taxon>
    </lineage>
</organism>
<name>A0ABU7UWF8_9GAMM</name>